<name>A0A0S2M336_9MICC</name>
<dbReference type="Pfam" id="PF00589">
    <property type="entry name" value="Phage_integrase"/>
    <property type="match status" value="1"/>
</dbReference>
<dbReference type="GO" id="GO:0006310">
    <property type="term" value="P:DNA recombination"/>
    <property type="evidence" value="ECO:0007669"/>
    <property type="project" value="UniProtKB-KW"/>
</dbReference>
<evidence type="ECO:0000259" key="6">
    <source>
        <dbReference type="PROSITE" id="PS51898"/>
    </source>
</evidence>
<evidence type="ECO:0000256" key="5">
    <source>
        <dbReference type="PROSITE-ProRule" id="PRU01248"/>
    </source>
</evidence>
<dbReference type="InterPro" id="IPR010998">
    <property type="entry name" value="Integrase_recombinase_N"/>
</dbReference>
<comment type="similarity">
    <text evidence="1">Belongs to the 'phage' integrase family.</text>
</comment>
<evidence type="ECO:0000256" key="2">
    <source>
        <dbReference type="ARBA" id="ARBA00022908"/>
    </source>
</evidence>
<dbReference type="EMBL" id="CP013200">
    <property type="protein sequence ID" value="ALO68186.1"/>
    <property type="molecule type" value="Genomic_DNA"/>
</dbReference>
<dbReference type="Pfam" id="PF14659">
    <property type="entry name" value="Phage_int_SAM_3"/>
    <property type="match status" value="1"/>
</dbReference>
<dbReference type="OrthoDB" id="4326943at2"/>
<sequence>MPTAKQRSKGTGSVYQNSRGQWVASIEAGWTERGTRRRVTLKAHTKAVVRARLAEAQQRIAAEGHTDQTWDSVTVKRWADRWLEERQHIIRPGTYVSDRSGISKWIVPAIGHLRLDALVPADIRKVRTAQEQAGLALATMQRTHAVLSKMLSDAVAEGYRVPQRAREAGGPGAGSSPRQSLNAGAAAKILAVATTRPDASRWVAALVEGLRPAEALGLTWDMVDLAAETITLAWQLKALPYVEARKPESGFRVPRGFESRQIHGAYHLVRPKTRAGSRVIPLVPWLVDALSSWADCAPSSPCGLVWPRDDGAPRSAELDRRLWYEIVAEAEVTVTLPDGSSRRPLLYEARHTAATLLLASGIDETTIKAVLGHSSMLSTQSYLHSDNTRTRAALAASAEMLGLGR</sequence>
<dbReference type="InterPro" id="IPR050090">
    <property type="entry name" value="Tyrosine_recombinase_XerCD"/>
</dbReference>
<evidence type="ECO:0000256" key="3">
    <source>
        <dbReference type="ARBA" id="ARBA00023125"/>
    </source>
</evidence>
<organism evidence="8 9">
    <name type="scientific">Arthrobacter alpinus</name>
    <dbReference type="NCBI Taxonomy" id="656366"/>
    <lineage>
        <taxon>Bacteria</taxon>
        <taxon>Bacillati</taxon>
        <taxon>Actinomycetota</taxon>
        <taxon>Actinomycetes</taxon>
        <taxon>Micrococcales</taxon>
        <taxon>Micrococcaceae</taxon>
        <taxon>Arthrobacter</taxon>
    </lineage>
</organism>
<reference evidence="9" key="1">
    <citation type="submission" date="2015-11" db="EMBL/GenBank/DDBJ databases">
        <authorList>
            <person name="Kumar R."/>
            <person name="Singh D."/>
            <person name="Swarnkar M.K."/>
            <person name="Singh A.K."/>
            <person name="Kumar S."/>
        </authorList>
    </citation>
    <scope>NUCLEOTIDE SEQUENCE [LARGE SCALE GENOMIC DNA]</scope>
    <source>
        <strain evidence="9">ERGS4:06</strain>
    </source>
</reference>
<dbReference type="AlphaFoldDB" id="A0A0S2M336"/>
<feature type="domain" description="Core-binding (CB)" evidence="7">
    <location>
        <begin position="73"/>
        <end position="155"/>
    </location>
</feature>
<evidence type="ECO:0000313" key="8">
    <source>
        <dbReference type="EMBL" id="ALO68186.1"/>
    </source>
</evidence>
<evidence type="ECO:0000256" key="4">
    <source>
        <dbReference type="ARBA" id="ARBA00023172"/>
    </source>
</evidence>
<dbReference type="Gene3D" id="1.10.150.130">
    <property type="match status" value="1"/>
</dbReference>
<proteinExistence type="inferred from homology"/>
<keyword evidence="2" id="KW-0229">DNA integration</keyword>
<dbReference type="PROSITE" id="PS51900">
    <property type="entry name" value="CB"/>
    <property type="match status" value="1"/>
</dbReference>
<dbReference type="PANTHER" id="PTHR30349:SF41">
    <property type="entry name" value="INTEGRASE_RECOMBINASE PROTEIN MJ0367-RELATED"/>
    <property type="match status" value="1"/>
</dbReference>
<evidence type="ECO:0000313" key="9">
    <source>
        <dbReference type="Proteomes" id="UP000059574"/>
    </source>
</evidence>
<dbReference type="Gene3D" id="1.10.443.10">
    <property type="entry name" value="Intergrase catalytic core"/>
    <property type="match status" value="1"/>
</dbReference>
<feature type="domain" description="Tyr recombinase" evidence="6">
    <location>
        <begin position="176"/>
        <end position="395"/>
    </location>
</feature>
<dbReference type="GO" id="GO:0015074">
    <property type="term" value="P:DNA integration"/>
    <property type="evidence" value="ECO:0007669"/>
    <property type="project" value="UniProtKB-KW"/>
</dbReference>
<dbReference type="RefSeq" id="WP_062292541.1">
    <property type="nucleotide sequence ID" value="NZ_CP013200.1"/>
</dbReference>
<gene>
    <name evidence="8" type="ORF">AS189_18885</name>
</gene>
<dbReference type="GO" id="GO:0003677">
    <property type="term" value="F:DNA binding"/>
    <property type="evidence" value="ECO:0007669"/>
    <property type="project" value="UniProtKB-UniRule"/>
</dbReference>
<dbReference type="InterPro" id="IPR004107">
    <property type="entry name" value="Integrase_SAM-like_N"/>
</dbReference>
<dbReference type="SUPFAM" id="SSF56349">
    <property type="entry name" value="DNA breaking-rejoining enzymes"/>
    <property type="match status" value="1"/>
</dbReference>
<keyword evidence="3 5" id="KW-0238">DNA-binding</keyword>
<protein>
    <recommendedName>
        <fullName evidence="10">Site-specific recombinase XerD</fullName>
    </recommendedName>
</protein>
<dbReference type="PROSITE" id="PS51898">
    <property type="entry name" value="TYR_RECOMBINASE"/>
    <property type="match status" value="1"/>
</dbReference>
<dbReference type="Proteomes" id="UP000059574">
    <property type="component" value="Chromosome"/>
</dbReference>
<reference evidence="8 9" key="2">
    <citation type="journal article" date="2016" name="J. Biotechnol.">
        <title>Complete genome sequence of Arthrobacter alpinus ERGS4:06, a yellow pigmented bacterium tolerant to cold and radiations isolated from Sikkim Himalaya.</title>
        <authorList>
            <person name="Kumar R."/>
            <person name="Singh D."/>
            <person name="Swarnkar M.K."/>
            <person name="Singh A.K."/>
            <person name="Kumar S."/>
        </authorList>
    </citation>
    <scope>NUCLEOTIDE SEQUENCE [LARGE SCALE GENOMIC DNA]</scope>
    <source>
        <strain evidence="8 9">ERGS4:06</strain>
    </source>
</reference>
<dbReference type="InterPro" id="IPR013762">
    <property type="entry name" value="Integrase-like_cat_sf"/>
</dbReference>
<evidence type="ECO:0000256" key="1">
    <source>
        <dbReference type="ARBA" id="ARBA00008857"/>
    </source>
</evidence>
<dbReference type="InterPro" id="IPR011010">
    <property type="entry name" value="DNA_brk_join_enz"/>
</dbReference>
<evidence type="ECO:0008006" key="10">
    <source>
        <dbReference type="Google" id="ProtNLM"/>
    </source>
</evidence>
<keyword evidence="4" id="KW-0233">DNA recombination</keyword>
<dbReference type="InterPro" id="IPR044068">
    <property type="entry name" value="CB"/>
</dbReference>
<dbReference type="InterPro" id="IPR002104">
    <property type="entry name" value="Integrase_catalytic"/>
</dbReference>
<accession>A0A0S2M336</accession>
<dbReference type="PANTHER" id="PTHR30349">
    <property type="entry name" value="PHAGE INTEGRASE-RELATED"/>
    <property type="match status" value="1"/>
</dbReference>
<evidence type="ECO:0000259" key="7">
    <source>
        <dbReference type="PROSITE" id="PS51900"/>
    </source>
</evidence>